<dbReference type="Proteomes" id="UP000317429">
    <property type="component" value="Chromosome"/>
</dbReference>
<dbReference type="KEGG" id="pnd:Pla175_24650"/>
<dbReference type="InterPro" id="IPR025161">
    <property type="entry name" value="IS402-like_dom"/>
</dbReference>
<dbReference type="PANTHER" id="PTHR30007">
    <property type="entry name" value="PHP DOMAIN PROTEIN"/>
    <property type="match status" value="1"/>
</dbReference>
<organism evidence="4 5">
    <name type="scientific">Pirellulimonas nuda</name>
    <dbReference type="NCBI Taxonomy" id="2528009"/>
    <lineage>
        <taxon>Bacteria</taxon>
        <taxon>Pseudomonadati</taxon>
        <taxon>Planctomycetota</taxon>
        <taxon>Planctomycetia</taxon>
        <taxon>Pirellulales</taxon>
        <taxon>Lacipirellulaceae</taxon>
        <taxon>Pirellulimonas</taxon>
    </lineage>
</organism>
<evidence type="ECO:0000259" key="2">
    <source>
        <dbReference type="Pfam" id="PF01609"/>
    </source>
</evidence>
<dbReference type="RefSeq" id="WP_145292074.1">
    <property type="nucleotide sequence ID" value="NZ_CP036291.1"/>
</dbReference>
<dbReference type="GO" id="GO:0006313">
    <property type="term" value="P:DNA transposition"/>
    <property type="evidence" value="ECO:0007669"/>
    <property type="project" value="InterPro"/>
</dbReference>
<dbReference type="OrthoDB" id="120306at2"/>
<feature type="region of interest" description="Disordered" evidence="1">
    <location>
        <begin position="109"/>
        <end position="140"/>
    </location>
</feature>
<dbReference type="GO" id="GO:0004803">
    <property type="term" value="F:transposase activity"/>
    <property type="evidence" value="ECO:0007669"/>
    <property type="project" value="InterPro"/>
</dbReference>
<dbReference type="AlphaFoldDB" id="A0A518DC78"/>
<gene>
    <name evidence="4" type="ORF">Pla175_24650</name>
</gene>
<protein>
    <submittedName>
        <fullName evidence="4">Transposase DDE domain protein</fullName>
    </submittedName>
</protein>
<dbReference type="Pfam" id="PF13340">
    <property type="entry name" value="DUF4096"/>
    <property type="match status" value="1"/>
</dbReference>
<evidence type="ECO:0000313" key="5">
    <source>
        <dbReference type="Proteomes" id="UP000317429"/>
    </source>
</evidence>
<accession>A0A518DC78</accession>
<dbReference type="InterPro" id="IPR002559">
    <property type="entry name" value="Transposase_11"/>
</dbReference>
<evidence type="ECO:0000313" key="4">
    <source>
        <dbReference type="EMBL" id="QDU89079.1"/>
    </source>
</evidence>
<dbReference type="GO" id="GO:0003677">
    <property type="term" value="F:DNA binding"/>
    <property type="evidence" value="ECO:0007669"/>
    <property type="project" value="InterPro"/>
</dbReference>
<keyword evidence="5" id="KW-1185">Reference proteome</keyword>
<dbReference type="EMBL" id="CP036291">
    <property type="protein sequence ID" value="QDU89079.1"/>
    <property type="molecule type" value="Genomic_DNA"/>
</dbReference>
<feature type="domain" description="Transposase IS4-like" evidence="2">
    <location>
        <begin position="100"/>
        <end position="252"/>
    </location>
</feature>
<dbReference type="Pfam" id="PF01609">
    <property type="entry name" value="DDE_Tnp_1"/>
    <property type="match status" value="1"/>
</dbReference>
<dbReference type="PANTHER" id="PTHR30007:SF1">
    <property type="entry name" value="BLR1914 PROTEIN"/>
    <property type="match status" value="1"/>
</dbReference>
<evidence type="ECO:0000256" key="1">
    <source>
        <dbReference type="SAM" id="MobiDB-lite"/>
    </source>
</evidence>
<sequence length="268" mass="30068">MAGPLVPDELWMKIEPLIPERPERPQGGRPPVDDRAALTGIVFVLKTGIPWEMLPQEMGCGSGMTCWRRARDWQEAGLWDRLHELLLAELNAANKIDWSRVAVDSGTVRAVGGGEKTGPNPTDRRKPGSKHHVATDGNGVPLQTELSAANSHDGKHMVPLIAEIPPVRGKVGHPRSRPDAAFADRAYDDDANRLLLEWFGIEPYIARRGDEHGSGLGVYRWVVERTIAWLHNFKRLRVRFDRREDIHEGFLNLGKCLVCWNVLKGEFC</sequence>
<reference evidence="4 5" key="1">
    <citation type="submission" date="2019-02" db="EMBL/GenBank/DDBJ databases">
        <title>Deep-cultivation of Planctomycetes and their phenomic and genomic characterization uncovers novel biology.</title>
        <authorList>
            <person name="Wiegand S."/>
            <person name="Jogler M."/>
            <person name="Boedeker C."/>
            <person name="Pinto D."/>
            <person name="Vollmers J."/>
            <person name="Rivas-Marin E."/>
            <person name="Kohn T."/>
            <person name="Peeters S.H."/>
            <person name="Heuer A."/>
            <person name="Rast P."/>
            <person name="Oberbeckmann S."/>
            <person name="Bunk B."/>
            <person name="Jeske O."/>
            <person name="Meyerdierks A."/>
            <person name="Storesund J.E."/>
            <person name="Kallscheuer N."/>
            <person name="Luecker S."/>
            <person name="Lage O.M."/>
            <person name="Pohl T."/>
            <person name="Merkel B.J."/>
            <person name="Hornburger P."/>
            <person name="Mueller R.-W."/>
            <person name="Bruemmer F."/>
            <person name="Labrenz M."/>
            <person name="Spormann A.M."/>
            <person name="Op den Camp H."/>
            <person name="Overmann J."/>
            <person name="Amann R."/>
            <person name="Jetten M.S.M."/>
            <person name="Mascher T."/>
            <person name="Medema M.H."/>
            <person name="Devos D.P."/>
            <person name="Kaster A.-K."/>
            <person name="Ovreas L."/>
            <person name="Rohde M."/>
            <person name="Galperin M.Y."/>
            <person name="Jogler C."/>
        </authorList>
    </citation>
    <scope>NUCLEOTIDE SEQUENCE [LARGE SCALE GENOMIC DNA]</scope>
    <source>
        <strain evidence="4 5">Pla175</strain>
    </source>
</reference>
<name>A0A518DC78_9BACT</name>
<evidence type="ECO:0000259" key="3">
    <source>
        <dbReference type="Pfam" id="PF13340"/>
    </source>
</evidence>
<dbReference type="NCBIfam" id="NF033580">
    <property type="entry name" value="transpos_IS5_3"/>
    <property type="match status" value="1"/>
</dbReference>
<feature type="domain" description="Insertion element IS402-like" evidence="3">
    <location>
        <begin position="7"/>
        <end position="83"/>
    </location>
</feature>
<proteinExistence type="predicted"/>